<evidence type="ECO:0000256" key="4">
    <source>
        <dbReference type="ARBA" id="ARBA00022737"/>
    </source>
</evidence>
<keyword evidence="2 8" id="KW-0004">4Fe-4S</keyword>
<comment type="subunit">
    <text evidence="8">The complex is composed of six subunits: RnfA, RnfB, RnfC, RnfD, RnfE and RnfG.</text>
</comment>
<feature type="binding site" evidence="8">
    <location>
        <position position="372"/>
    </location>
    <ligand>
        <name>[4Fe-4S] cluster</name>
        <dbReference type="ChEBI" id="CHEBI:49883"/>
        <label>1</label>
    </ligand>
</feature>
<dbReference type="Gene3D" id="3.30.70.20">
    <property type="match status" value="1"/>
</dbReference>
<comment type="cofactor">
    <cofactor evidence="8">
        <name>[4Fe-4S] cluster</name>
        <dbReference type="ChEBI" id="CHEBI:49883"/>
    </cofactor>
    <text evidence="8">Binds 2 [4Fe-4S] clusters per subunit.</text>
</comment>
<dbReference type="SUPFAM" id="SSF46548">
    <property type="entry name" value="alpha-helical ferredoxin"/>
    <property type="match status" value="1"/>
</dbReference>
<sequence length="448" mass="47399">MKLHTFKIGGIHPAENKIAAGKPIENMPLPAEVVLPVAQHIGAPAKPVVKKGDKVKRGDMVAEAGGFVSAPVHSPISGTVVKIDVCRTPQGLPVEAIYIKSDEADREADAKALEQRETPARSEAEIAALDGKAIIDIIKNAGIVGLGGATFPCHVKLSPPPGSKAEVVIINAAECEPCLSCDDMLMRENPREIVKGVSLLMKAAGVSRGVIAIENNKPEAIEALTQAASTVPGIEVMPMKVKYPQGGEKQLIEAVIGKEVPSGGLPIATGAIVQNVATAYAVYRAVVLGEPLMDRVLTLHDGNTGRNLRVPFGTILATLTEGLEEPEKIIIGGPMMGRTASTLQTPMIKGTSGILLDKRYAHRRPVENCIRCGRCSDACPMGLEPFLLATLSRLKEWDEVEANKVANCIECGSCSYACPASRPVVDFVRLGKQKVMAAMRARAAAKKA</sequence>
<feature type="domain" description="4Fe-4S ferredoxin-type" evidence="9">
    <location>
        <begin position="359"/>
        <end position="382"/>
    </location>
</feature>
<dbReference type="NCBIfam" id="TIGR01945">
    <property type="entry name" value="rnfC"/>
    <property type="match status" value="1"/>
</dbReference>
<evidence type="ECO:0000313" key="11">
    <source>
        <dbReference type="Proteomes" id="UP000244905"/>
    </source>
</evidence>
<evidence type="ECO:0000256" key="1">
    <source>
        <dbReference type="ARBA" id="ARBA00022448"/>
    </source>
</evidence>
<feature type="binding site" evidence="8">
    <location>
        <position position="408"/>
    </location>
    <ligand>
        <name>[4Fe-4S] cluster</name>
        <dbReference type="ChEBI" id="CHEBI:49883"/>
        <label>2</label>
    </ligand>
</feature>
<dbReference type="Proteomes" id="UP000244905">
    <property type="component" value="Unassembled WGS sequence"/>
</dbReference>
<evidence type="ECO:0000256" key="8">
    <source>
        <dbReference type="HAMAP-Rule" id="MF_00461"/>
    </source>
</evidence>
<dbReference type="GO" id="GO:0046872">
    <property type="term" value="F:metal ion binding"/>
    <property type="evidence" value="ECO:0007669"/>
    <property type="project" value="UniProtKB-KW"/>
</dbReference>
<keyword evidence="3 8" id="KW-0479">Metal-binding</keyword>
<dbReference type="PROSITE" id="PS51379">
    <property type="entry name" value="4FE4S_FER_2"/>
    <property type="match status" value="2"/>
</dbReference>
<feature type="binding site" evidence="8">
    <location>
        <position position="379"/>
    </location>
    <ligand>
        <name>[4Fe-4S] cluster</name>
        <dbReference type="ChEBI" id="CHEBI:49883"/>
        <label>2</label>
    </ligand>
</feature>
<dbReference type="NCBIfam" id="NF003454">
    <property type="entry name" value="PRK05035.1"/>
    <property type="match status" value="1"/>
</dbReference>
<dbReference type="GO" id="GO:0005886">
    <property type="term" value="C:plasma membrane"/>
    <property type="evidence" value="ECO:0007669"/>
    <property type="project" value="UniProtKB-SubCell"/>
</dbReference>
<proteinExistence type="inferred from homology"/>
<dbReference type="InterPro" id="IPR017896">
    <property type="entry name" value="4Fe4S_Fe-S-bd"/>
</dbReference>
<accession>A0A2V1IJ52</accession>
<keyword evidence="1 8" id="KW-0813">Transport</keyword>
<keyword evidence="4 8" id="KW-0677">Repeat</keyword>
<comment type="subcellular location">
    <subcellularLocation>
        <location evidence="8">Cell membrane</location>
        <topology evidence="8">Peripheral membrane protein</topology>
    </subcellularLocation>
</comment>
<dbReference type="InterPro" id="IPR017900">
    <property type="entry name" value="4Fe4S_Fe_S_CS"/>
</dbReference>
<organism evidence="10 11">
    <name type="scientific">Duncaniella muris</name>
    <dbReference type="NCBI Taxonomy" id="2094150"/>
    <lineage>
        <taxon>Bacteria</taxon>
        <taxon>Pseudomonadati</taxon>
        <taxon>Bacteroidota</taxon>
        <taxon>Bacteroidia</taxon>
        <taxon>Bacteroidales</taxon>
        <taxon>Muribaculaceae</taxon>
        <taxon>Duncaniella</taxon>
    </lineage>
</organism>
<name>A0A2V1IJ52_9BACT</name>
<gene>
    <name evidence="8" type="primary">rnfC</name>
    <name evidence="10" type="ORF">C5O23_12020</name>
</gene>
<dbReference type="EMBL" id="PUEC01000033">
    <property type="protein sequence ID" value="PWB00713.1"/>
    <property type="molecule type" value="Genomic_DNA"/>
</dbReference>
<keyword evidence="11" id="KW-1185">Reference proteome</keyword>
<dbReference type="InterPro" id="IPR037225">
    <property type="entry name" value="Nuo51_FMN-bd_sf"/>
</dbReference>
<dbReference type="GO" id="GO:0022900">
    <property type="term" value="P:electron transport chain"/>
    <property type="evidence" value="ECO:0007669"/>
    <property type="project" value="UniProtKB-UniRule"/>
</dbReference>
<evidence type="ECO:0000256" key="6">
    <source>
        <dbReference type="ARBA" id="ARBA00023004"/>
    </source>
</evidence>
<keyword evidence="6 8" id="KW-0408">Iron</keyword>
<evidence type="ECO:0000259" key="9">
    <source>
        <dbReference type="PROSITE" id="PS51379"/>
    </source>
</evidence>
<feature type="binding site" evidence="8">
    <location>
        <position position="375"/>
    </location>
    <ligand>
        <name>[4Fe-4S] cluster</name>
        <dbReference type="ChEBI" id="CHEBI:49883"/>
        <label>1</label>
    </ligand>
</feature>
<dbReference type="PROSITE" id="PS00198">
    <property type="entry name" value="4FE4S_FER_1"/>
    <property type="match status" value="2"/>
</dbReference>
<dbReference type="PANTHER" id="PTHR43034:SF2">
    <property type="entry name" value="ION-TRANSLOCATING OXIDOREDUCTASE COMPLEX SUBUNIT C"/>
    <property type="match status" value="1"/>
</dbReference>
<keyword evidence="8" id="KW-1278">Translocase</keyword>
<feature type="binding site" evidence="8">
    <location>
        <position position="414"/>
    </location>
    <ligand>
        <name>[4Fe-4S] cluster</name>
        <dbReference type="ChEBI" id="CHEBI:49883"/>
        <label>2</label>
    </ligand>
</feature>
<reference evidence="11" key="1">
    <citation type="submission" date="2018-02" db="EMBL/GenBank/DDBJ databases">
        <authorList>
            <person name="Clavel T."/>
            <person name="Strowig T."/>
        </authorList>
    </citation>
    <scope>NUCLEOTIDE SEQUENCE [LARGE SCALE GENOMIC DNA]</scope>
    <source>
        <strain evidence="11">DSM 103720</strain>
    </source>
</reference>
<dbReference type="InterPro" id="IPR011538">
    <property type="entry name" value="Nuo51_FMN-bd"/>
</dbReference>
<feature type="binding site" evidence="8">
    <location>
        <position position="369"/>
    </location>
    <ligand>
        <name>[4Fe-4S] cluster</name>
        <dbReference type="ChEBI" id="CHEBI:49883"/>
        <label>1</label>
    </ligand>
</feature>
<dbReference type="PANTHER" id="PTHR43034">
    <property type="entry name" value="ION-TRANSLOCATING OXIDOREDUCTASE COMPLEX SUBUNIT C"/>
    <property type="match status" value="1"/>
</dbReference>
<comment type="similarity">
    <text evidence="8">Belongs to the 4Fe4S bacterial-type ferredoxin family. RnfC subfamily.</text>
</comment>
<feature type="binding site" evidence="8">
    <location>
        <position position="418"/>
    </location>
    <ligand>
        <name>[4Fe-4S] cluster</name>
        <dbReference type="ChEBI" id="CHEBI:49883"/>
        <label>1</label>
    </ligand>
</feature>
<evidence type="ECO:0000256" key="5">
    <source>
        <dbReference type="ARBA" id="ARBA00022982"/>
    </source>
</evidence>
<dbReference type="Pfam" id="PF13237">
    <property type="entry name" value="Fer4_10"/>
    <property type="match status" value="1"/>
</dbReference>
<dbReference type="GeneID" id="82527058"/>
<feature type="domain" description="4Fe-4S ferredoxin-type" evidence="9">
    <location>
        <begin position="398"/>
        <end position="428"/>
    </location>
</feature>
<comment type="caution">
    <text evidence="10">The sequence shown here is derived from an EMBL/GenBank/DDBJ whole genome shotgun (WGS) entry which is preliminary data.</text>
</comment>
<evidence type="ECO:0000256" key="7">
    <source>
        <dbReference type="ARBA" id="ARBA00023014"/>
    </source>
</evidence>
<keyword evidence="7 8" id="KW-0411">Iron-sulfur</keyword>
<dbReference type="AlphaFoldDB" id="A0A2V1IJ52"/>
<dbReference type="GO" id="GO:0009055">
    <property type="term" value="F:electron transfer activity"/>
    <property type="evidence" value="ECO:0007669"/>
    <property type="project" value="InterPro"/>
</dbReference>
<dbReference type="HAMAP" id="MF_00461">
    <property type="entry name" value="RsxC_RnfC"/>
    <property type="match status" value="1"/>
</dbReference>
<keyword evidence="8" id="KW-1003">Cell membrane</keyword>
<dbReference type="Pfam" id="PF13375">
    <property type="entry name" value="RnfC_N"/>
    <property type="match status" value="1"/>
</dbReference>
<keyword evidence="8" id="KW-0472">Membrane</keyword>
<protein>
    <recommendedName>
        <fullName evidence="8">Ion-translocating oxidoreductase complex subunit C</fullName>
        <ecNumber evidence="8">7.-.-.-</ecNumber>
    </recommendedName>
    <alternativeName>
        <fullName evidence="8">Rnf electron transport complex subunit C</fullName>
    </alternativeName>
</protein>
<dbReference type="GO" id="GO:0051539">
    <property type="term" value="F:4 iron, 4 sulfur cluster binding"/>
    <property type="evidence" value="ECO:0007669"/>
    <property type="project" value="UniProtKB-KW"/>
</dbReference>
<keyword evidence="5 8" id="KW-0249">Electron transport</keyword>
<dbReference type="InterPro" id="IPR010208">
    <property type="entry name" value="Ion_transpt_RnfC/RsxC"/>
</dbReference>
<comment type="function">
    <text evidence="8">Part of a membrane-bound complex that couples electron transfer with translocation of ions across the membrane.</text>
</comment>
<feature type="binding site" evidence="8">
    <location>
        <position position="411"/>
    </location>
    <ligand>
        <name>[4Fe-4S] cluster</name>
        <dbReference type="ChEBI" id="CHEBI:49883"/>
        <label>2</label>
    </ligand>
</feature>
<dbReference type="RefSeq" id="WP_107033184.1">
    <property type="nucleotide sequence ID" value="NZ_CAONIQ010000001.1"/>
</dbReference>
<dbReference type="InterPro" id="IPR026902">
    <property type="entry name" value="RnfC_N"/>
</dbReference>
<dbReference type="SUPFAM" id="SSF142019">
    <property type="entry name" value="Nqo1 FMN-binding domain-like"/>
    <property type="match status" value="1"/>
</dbReference>
<dbReference type="Gene3D" id="3.40.50.11540">
    <property type="entry name" value="NADH-ubiquinone oxidoreductase 51kDa subunit"/>
    <property type="match status" value="1"/>
</dbReference>
<evidence type="ECO:0000313" key="10">
    <source>
        <dbReference type="EMBL" id="PWB00713.1"/>
    </source>
</evidence>
<dbReference type="Pfam" id="PF01512">
    <property type="entry name" value="Complex1_51K"/>
    <property type="match status" value="1"/>
</dbReference>
<evidence type="ECO:0000256" key="3">
    <source>
        <dbReference type="ARBA" id="ARBA00022723"/>
    </source>
</evidence>
<dbReference type="EC" id="7.-.-.-" evidence="8"/>
<evidence type="ECO:0000256" key="2">
    <source>
        <dbReference type="ARBA" id="ARBA00022485"/>
    </source>
</evidence>